<organism evidence="1 2">
    <name type="scientific">Acer saccharum</name>
    <name type="common">Sugar maple</name>
    <dbReference type="NCBI Taxonomy" id="4024"/>
    <lineage>
        <taxon>Eukaryota</taxon>
        <taxon>Viridiplantae</taxon>
        <taxon>Streptophyta</taxon>
        <taxon>Embryophyta</taxon>
        <taxon>Tracheophyta</taxon>
        <taxon>Spermatophyta</taxon>
        <taxon>Magnoliopsida</taxon>
        <taxon>eudicotyledons</taxon>
        <taxon>Gunneridae</taxon>
        <taxon>Pentapetalae</taxon>
        <taxon>rosids</taxon>
        <taxon>malvids</taxon>
        <taxon>Sapindales</taxon>
        <taxon>Sapindaceae</taxon>
        <taxon>Hippocastanoideae</taxon>
        <taxon>Acereae</taxon>
        <taxon>Acer</taxon>
    </lineage>
</organism>
<reference evidence="1" key="1">
    <citation type="journal article" date="2022" name="Plant J.">
        <title>Strategies of tolerance reflected in two North American maple genomes.</title>
        <authorList>
            <person name="McEvoy S.L."/>
            <person name="Sezen U.U."/>
            <person name="Trouern-Trend A."/>
            <person name="McMahon S.M."/>
            <person name="Schaberg P.G."/>
            <person name="Yang J."/>
            <person name="Wegrzyn J.L."/>
            <person name="Swenson N.G."/>
        </authorList>
    </citation>
    <scope>NUCLEOTIDE SEQUENCE</scope>
    <source>
        <strain evidence="1">NS2018</strain>
    </source>
</reference>
<sequence>MYKNSSSSVKRLSPEELKNRKEQGLCFNYNKKCGPNHNARTLNCHKLREVLSSTPPLPDLRLPTDVLAPPSDGFYRHQILGSLQLLLMMGPSIDMKMHLPFEWIGTGTAEAARTVESGSDPVHRSSDLVESGFIKALH</sequence>
<dbReference type="Proteomes" id="UP001168877">
    <property type="component" value="Unassembled WGS sequence"/>
</dbReference>
<name>A0AA39SR20_ACESA</name>
<dbReference type="AlphaFoldDB" id="A0AA39SR20"/>
<accession>A0AA39SR20</accession>
<evidence type="ECO:0000313" key="2">
    <source>
        <dbReference type="Proteomes" id="UP001168877"/>
    </source>
</evidence>
<dbReference type="EMBL" id="JAUESC010000004">
    <property type="protein sequence ID" value="KAK0597441.1"/>
    <property type="molecule type" value="Genomic_DNA"/>
</dbReference>
<evidence type="ECO:0000313" key="1">
    <source>
        <dbReference type="EMBL" id="KAK0597441.1"/>
    </source>
</evidence>
<keyword evidence="2" id="KW-1185">Reference proteome</keyword>
<proteinExistence type="predicted"/>
<reference evidence="1" key="2">
    <citation type="submission" date="2023-06" db="EMBL/GenBank/DDBJ databases">
        <authorList>
            <person name="Swenson N.G."/>
            <person name="Wegrzyn J.L."/>
            <person name="Mcevoy S.L."/>
        </authorList>
    </citation>
    <scope>NUCLEOTIDE SEQUENCE</scope>
    <source>
        <strain evidence="1">NS2018</strain>
        <tissue evidence="1">Leaf</tissue>
    </source>
</reference>
<protein>
    <submittedName>
        <fullName evidence="1">Uncharacterized protein</fullName>
    </submittedName>
</protein>
<gene>
    <name evidence="1" type="ORF">LWI29_025300</name>
</gene>
<comment type="caution">
    <text evidence="1">The sequence shown here is derived from an EMBL/GenBank/DDBJ whole genome shotgun (WGS) entry which is preliminary data.</text>
</comment>